<dbReference type="PROSITE" id="PS51063">
    <property type="entry name" value="HTH_CRP_2"/>
    <property type="match status" value="1"/>
</dbReference>
<name>A0ABQ3JXM8_9DEIO</name>
<feature type="domain" description="HTH crp-type" evidence="5">
    <location>
        <begin position="152"/>
        <end position="224"/>
    </location>
</feature>
<dbReference type="PANTHER" id="PTHR24567">
    <property type="entry name" value="CRP FAMILY TRANSCRIPTIONAL REGULATORY PROTEIN"/>
    <property type="match status" value="1"/>
</dbReference>
<dbReference type="Gene3D" id="1.10.10.10">
    <property type="entry name" value="Winged helix-like DNA-binding domain superfamily/Winged helix DNA-binding domain"/>
    <property type="match status" value="1"/>
</dbReference>
<proteinExistence type="predicted"/>
<keyword evidence="3" id="KW-0804">Transcription</keyword>
<dbReference type="Gene3D" id="2.60.120.10">
    <property type="entry name" value="Jelly Rolls"/>
    <property type="match status" value="1"/>
</dbReference>
<dbReference type="Proteomes" id="UP000632154">
    <property type="component" value="Unassembled WGS sequence"/>
</dbReference>
<gene>
    <name evidence="6" type="ORF">GCM10017783_01500</name>
</gene>
<dbReference type="PRINTS" id="PR00034">
    <property type="entry name" value="HTHCRP"/>
</dbReference>
<dbReference type="SUPFAM" id="SSF51206">
    <property type="entry name" value="cAMP-binding domain-like"/>
    <property type="match status" value="1"/>
</dbReference>
<dbReference type="PROSITE" id="PS50042">
    <property type="entry name" value="CNMP_BINDING_3"/>
    <property type="match status" value="1"/>
</dbReference>
<dbReference type="RefSeq" id="WP_229838806.1">
    <property type="nucleotide sequence ID" value="NZ_BNAL01000001.1"/>
</dbReference>
<dbReference type="Pfam" id="PF13545">
    <property type="entry name" value="HTH_Crp_2"/>
    <property type="match status" value="1"/>
</dbReference>
<organism evidence="6 7">
    <name type="scientific">Deinococcus piscis</name>
    <dbReference type="NCBI Taxonomy" id="394230"/>
    <lineage>
        <taxon>Bacteria</taxon>
        <taxon>Thermotogati</taxon>
        <taxon>Deinococcota</taxon>
        <taxon>Deinococci</taxon>
        <taxon>Deinococcales</taxon>
        <taxon>Deinococcaceae</taxon>
        <taxon>Deinococcus</taxon>
    </lineage>
</organism>
<dbReference type="InterPro" id="IPR012318">
    <property type="entry name" value="HTH_CRP"/>
</dbReference>
<evidence type="ECO:0000313" key="7">
    <source>
        <dbReference type="Proteomes" id="UP000632154"/>
    </source>
</evidence>
<sequence length="235" mass="26046">MTTSEHSSLIWQLKKMDLFADLALDELERLAAVTLPRTYQAGEAIYRMDDPADALYLVCSGMVKVSRLFPNGKEAILGVVGAQGSFGELQLCPGERRPSQAEALEPTQLLALPQTELQRLIELQPELALRLIGMLTVRLFEAQQWCAVVSAYSASERVASLLARLGREFGVPHPQGTELRVKLNQEDLARMIGATRETVSQSLHKLRCQGAVMRQRSPFVLNVEALEAYINAADR</sequence>
<dbReference type="InterPro" id="IPR050397">
    <property type="entry name" value="Env_Response_Regulators"/>
</dbReference>
<evidence type="ECO:0000259" key="5">
    <source>
        <dbReference type="PROSITE" id="PS51063"/>
    </source>
</evidence>
<dbReference type="InterPro" id="IPR018490">
    <property type="entry name" value="cNMP-bd_dom_sf"/>
</dbReference>
<dbReference type="Pfam" id="PF00027">
    <property type="entry name" value="cNMP_binding"/>
    <property type="match status" value="1"/>
</dbReference>
<dbReference type="SMART" id="SM00100">
    <property type="entry name" value="cNMP"/>
    <property type="match status" value="1"/>
</dbReference>
<keyword evidence="2" id="KW-0238">DNA-binding</keyword>
<dbReference type="InterPro" id="IPR036390">
    <property type="entry name" value="WH_DNA-bd_sf"/>
</dbReference>
<dbReference type="InterPro" id="IPR014710">
    <property type="entry name" value="RmlC-like_jellyroll"/>
</dbReference>
<evidence type="ECO:0000313" key="6">
    <source>
        <dbReference type="EMBL" id="GHF93267.1"/>
    </source>
</evidence>
<comment type="caution">
    <text evidence="6">The sequence shown here is derived from an EMBL/GenBank/DDBJ whole genome shotgun (WGS) entry which is preliminary data.</text>
</comment>
<evidence type="ECO:0000259" key="4">
    <source>
        <dbReference type="PROSITE" id="PS50042"/>
    </source>
</evidence>
<reference evidence="7" key="1">
    <citation type="journal article" date="2019" name="Int. J. Syst. Evol. Microbiol.">
        <title>The Global Catalogue of Microorganisms (GCM) 10K type strain sequencing project: providing services to taxonomists for standard genome sequencing and annotation.</title>
        <authorList>
            <consortium name="The Broad Institute Genomics Platform"/>
            <consortium name="The Broad Institute Genome Sequencing Center for Infectious Disease"/>
            <person name="Wu L."/>
            <person name="Ma J."/>
        </authorList>
    </citation>
    <scope>NUCLEOTIDE SEQUENCE [LARGE SCALE GENOMIC DNA]</scope>
    <source>
        <strain evidence="7">CGMCC 1.18439</strain>
    </source>
</reference>
<evidence type="ECO:0000256" key="3">
    <source>
        <dbReference type="ARBA" id="ARBA00023163"/>
    </source>
</evidence>
<dbReference type="SMART" id="SM00419">
    <property type="entry name" value="HTH_CRP"/>
    <property type="match status" value="1"/>
</dbReference>
<keyword evidence="1" id="KW-0805">Transcription regulation</keyword>
<dbReference type="InterPro" id="IPR036388">
    <property type="entry name" value="WH-like_DNA-bd_sf"/>
</dbReference>
<dbReference type="PANTHER" id="PTHR24567:SF74">
    <property type="entry name" value="HTH-TYPE TRANSCRIPTIONAL REGULATOR ARCR"/>
    <property type="match status" value="1"/>
</dbReference>
<feature type="domain" description="Cyclic nucleotide-binding" evidence="4">
    <location>
        <begin position="18"/>
        <end position="121"/>
    </location>
</feature>
<evidence type="ECO:0000256" key="2">
    <source>
        <dbReference type="ARBA" id="ARBA00023125"/>
    </source>
</evidence>
<keyword evidence="7" id="KW-1185">Reference proteome</keyword>
<dbReference type="EMBL" id="BNAL01000001">
    <property type="protein sequence ID" value="GHF93267.1"/>
    <property type="molecule type" value="Genomic_DNA"/>
</dbReference>
<dbReference type="SUPFAM" id="SSF46785">
    <property type="entry name" value="Winged helix' DNA-binding domain"/>
    <property type="match status" value="1"/>
</dbReference>
<evidence type="ECO:0000256" key="1">
    <source>
        <dbReference type="ARBA" id="ARBA00023015"/>
    </source>
</evidence>
<dbReference type="InterPro" id="IPR000595">
    <property type="entry name" value="cNMP-bd_dom"/>
</dbReference>
<dbReference type="CDD" id="cd00038">
    <property type="entry name" value="CAP_ED"/>
    <property type="match status" value="1"/>
</dbReference>
<accession>A0ABQ3JXM8</accession>
<protein>
    <submittedName>
        <fullName evidence="6">Transcriptional regulator</fullName>
    </submittedName>
</protein>